<feature type="region of interest" description="Disordered" evidence="2">
    <location>
        <begin position="200"/>
        <end position="329"/>
    </location>
</feature>
<dbReference type="InterPro" id="IPR045668">
    <property type="entry name" value="FHIP_KELAA_motif"/>
</dbReference>
<dbReference type="CTD" id="64760"/>
<dbReference type="PANTHER" id="PTHR21705:SF9">
    <property type="entry name" value="FHF COMPLEX SUBUNIT HOOK-INTERACTING PROTEIN 2B"/>
    <property type="match status" value="1"/>
</dbReference>
<evidence type="ECO:0000259" key="3">
    <source>
        <dbReference type="Pfam" id="PF19314"/>
    </source>
</evidence>
<protein>
    <recommendedName>
        <fullName evidence="3">FHF complex subunit HOOK-interacting protein C-terminal domain-containing protein</fullName>
    </recommendedName>
</protein>
<feature type="domain" description="FHF complex subunit HOOK-interacting protein C-terminal" evidence="3">
    <location>
        <begin position="676"/>
        <end position="768"/>
    </location>
</feature>
<feature type="compositionally biased region" description="Low complexity" evidence="2">
    <location>
        <begin position="206"/>
        <end position="256"/>
    </location>
</feature>
<sequence>METFSKLTSMLLHALETREPTVDLLDSFVEHWKSITNYYIETTDDSRPVKQTDIPWRLKQMLDILVYEEKQQGVEEMGACLEYLLQHKLLETLCTLGKAQYPPGMSQQVLLFFSKLLSQMQQPLLHLVNVYKPVQKLIRLCALPGSQTEKEEAQFLLVICSRVKQDPHTLRYILEIADQPAARTSASNQPQLCTQASNHRTETLLPSSQSEPPASSPVQSEPPASSPVQSEPPASSPVQSEPPASSPVQSEPPASSHVQSEPPASSPVQSEPPASSPVQSEPPASSPVQSEPPASSPVQSEPPASSPVQSEPPASSPVQSEPPASSSVQSESTLLSALLQLTKSQRGSVCVKAYDSLLLLSGLQSGSSGEILSDQTQLAELLAGRLLELYSLLPVESLDPGQVQSWPHTPWSSDLRSEPRASDHTTNFFSWFDFLDHLAREAPQVLTAKVSQCVRRLWLVDVVQPQLLHTSEQVVLVSTSVLCAVVRVVQSSSLLDQLVHFLLRTQSVTHLLLQRCDHISDQISMVSLSLVDELLQKPHRDILDVLVLSSLQSRSYLSPPATGVDDRHAETSEDGEDLEEDPFFSDSLFSDTQLPPPPPPLSSGLGSTSAVVNSFLCLVPVEVRSAQLLQEGGYESYVHDAHTLVTECQTLSVSWDWPITLPAPASFSGEGEEFFEGHLLKVLFDRLGRILEQPYELNLQLTAVLSRLSSFSHPLLHEYLLNPYIHLSHCSRSLFSVLVRVMAELMQRIQQVSNLTDRLLNARRHLLGLSHNVELEHLTLLRGVIVLEEFCKELAAIAFIKMPLDQN</sequence>
<accession>A0A3Q1IWQ0</accession>
<reference evidence="4" key="3">
    <citation type="submission" date="2025-09" db="UniProtKB">
        <authorList>
            <consortium name="Ensembl"/>
        </authorList>
    </citation>
    <scope>IDENTIFICATION</scope>
</reference>
<dbReference type="GeneTree" id="ENSGT00950000182936"/>
<dbReference type="InterPro" id="IPR045669">
    <property type="entry name" value="FHIP_C"/>
</dbReference>
<keyword evidence="5" id="KW-1185">Reference proteome</keyword>
<proteinExistence type="inferred from homology"/>
<organism evidence="4 5">
    <name type="scientific">Anabas testudineus</name>
    <name type="common">Climbing perch</name>
    <name type="synonym">Anthias testudineus</name>
    <dbReference type="NCBI Taxonomy" id="64144"/>
    <lineage>
        <taxon>Eukaryota</taxon>
        <taxon>Metazoa</taxon>
        <taxon>Chordata</taxon>
        <taxon>Craniata</taxon>
        <taxon>Vertebrata</taxon>
        <taxon>Euteleostomi</taxon>
        <taxon>Actinopterygii</taxon>
        <taxon>Neopterygii</taxon>
        <taxon>Teleostei</taxon>
        <taxon>Neoteleostei</taxon>
        <taxon>Acanthomorphata</taxon>
        <taxon>Anabantaria</taxon>
        <taxon>Anabantiformes</taxon>
        <taxon>Anabantoidei</taxon>
        <taxon>Anabantidae</taxon>
        <taxon>Anabas</taxon>
    </lineage>
</organism>
<dbReference type="InParanoid" id="A0A3Q1IWQ0"/>
<name>A0A3Q1IWQ0_ANATE</name>
<dbReference type="GeneID" id="113150643"/>
<dbReference type="Pfam" id="PF19314">
    <property type="entry name" value="DUF5917"/>
    <property type="match status" value="1"/>
</dbReference>
<dbReference type="STRING" id="64144.ENSATEP00000023634"/>
<dbReference type="PANTHER" id="PTHR21705">
    <property type="entry name" value="RAI16 PROTEIN-RELATED"/>
    <property type="match status" value="1"/>
</dbReference>
<evidence type="ECO:0000313" key="5">
    <source>
        <dbReference type="Proteomes" id="UP000265040"/>
    </source>
</evidence>
<reference evidence="4" key="2">
    <citation type="submission" date="2025-08" db="UniProtKB">
        <authorList>
            <consortium name="Ensembl"/>
        </authorList>
    </citation>
    <scope>IDENTIFICATION</scope>
</reference>
<evidence type="ECO:0000313" key="4">
    <source>
        <dbReference type="Ensembl" id="ENSATEP00000023634.2"/>
    </source>
</evidence>
<evidence type="ECO:0000256" key="1">
    <source>
        <dbReference type="ARBA" id="ARBA00024336"/>
    </source>
</evidence>
<feature type="region of interest" description="Disordered" evidence="2">
    <location>
        <begin position="557"/>
        <end position="579"/>
    </location>
</feature>
<dbReference type="Proteomes" id="UP000265040">
    <property type="component" value="Chromosome 9"/>
</dbReference>
<dbReference type="Ensembl" id="ENSATET00000024018.3">
    <property type="protein sequence ID" value="ENSATEP00000023634.2"/>
    <property type="gene ID" value="ENSATEG00000016390.3"/>
</dbReference>
<dbReference type="Pfam" id="PF19311">
    <property type="entry name" value="KELAA"/>
    <property type="match status" value="1"/>
</dbReference>
<dbReference type="InterPro" id="IPR019384">
    <property type="entry name" value="FHIP"/>
</dbReference>
<dbReference type="RefSeq" id="XP_026199026.1">
    <property type="nucleotide sequence ID" value="XM_026343241.1"/>
</dbReference>
<comment type="similarity">
    <text evidence="1">Belongs to the FHIP family.</text>
</comment>
<reference evidence="4" key="1">
    <citation type="submission" date="2021-04" db="EMBL/GenBank/DDBJ databases">
        <authorList>
            <consortium name="Wellcome Sanger Institute Data Sharing"/>
        </authorList>
    </citation>
    <scope>NUCLEOTIDE SEQUENCE [LARGE SCALE GENOMIC DNA]</scope>
</reference>
<dbReference type="OrthoDB" id="5350595at2759"/>
<dbReference type="Pfam" id="PF10257">
    <property type="entry name" value="RAI16-like"/>
    <property type="match status" value="1"/>
</dbReference>
<feature type="compositionally biased region" description="Polar residues" evidence="2">
    <location>
        <begin position="257"/>
        <end position="324"/>
    </location>
</feature>
<evidence type="ECO:0000256" key="2">
    <source>
        <dbReference type="SAM" id="MobiDB-lite"/>
    </source>
</evidence>
<dbReference type="AlphaFoldDB" id="A0A3Q1IWQ0"/>